<keyword evidence="2" id="KW-0560">Oxidoreductase</keyword>
<evidence type="ECO:0000256" key="2">
    <source>
        <dbReference type="RuleBase" id="RU000461"/>
    </source>
</evidence>
<gene>
    <name evidence="4" type="ORF">SAMN05421811_11923</name>
</gene>
<dbReference type="Gene3D" id="1.10.630.10">
    <property type="entry name" value="Cytochrome P450"/>
    <property type="match status" value="1"/>
</dbReference>
<evidence type="ECO:0000313" key="5">
    <source>
        <dbReference type="Proteomes" id="UP000199361"/>
    </source>
</evidence>
<reference evidence="4 5" key="1">
    <citation type="submission" date="2016-10" db="EMBL/GenBank/DDBJ databases">
        <authorList>
            <person name="de Groot N.N."/>
        </authorList>
    </citation>
    <scope>NUCLEOTIDE SEQUENCE [LARGE SCALE GENOMIC DNA]</scope>
    <source>
        <strain evidence="4 5">CGMCC 4.5598</strain>
    </source>
</reference>
<dbReference type="GO" id="GO:0008395">
    <property type="term" value="F:steroid hydroxylase activity"/>
    <property type="evidence" value="ECO:0007669"/>
    <property type="project" value="TreeGrafter"/>
</dbReference>
<dbReference type="InterPro" id="IPR017972">
    <property type="entry name" value="Cyt_P450_CS"/>
</dbReference>
<evidence type="ECO:0000313" key="4">
    <source>
        <dbReference type="EMBL" id="SEU41311.1"/>
    </source>
</evidence>
<dbReference type="GO" id="GO:0006707">
    <property type="term" value="P:cholesterol catabolic process"/>
    <property type="evidence" value="ECO:0007669"/>
    <property type="project" value="TreeGrafter"/>
</dbReference>
<dbReference type="GO" id="GO:0005506">
    <property type="term" value="F:iron ion binding"/>
    <property type="evidence" value="ECO:0007669"/>
    <property type="project" value="InterPro"/>
</dbReference>
<keyword evidence="2" id="KW-0503">Monooxygenase</keyword>
<dbReference type="GO" id="GO:0020037">
    <property type="term" value="F:heme binding"/>
    <property type="evidence" value="ECO:0007669"/>
    <property type="project" value="InterPro"/>
</dbReference>
<organism evidence="4 5">
    <name type="scientific">Nonomuraea wenchangensis</name>
    <dbReference type="NCBI Taxonomy" id="568860"/>
    <lineage>
        <taxon>Bacteria</taxon>
        <taxon>Bacillati</taxon>
        <taxon>Actinomycetota</taxon>
        <taxon>Actinomycetes</taxon>
        <taxon>Streptosporangiales</taxon>
        <taxon>Streptosporangiaceae</taxon>
        <taxon>Nonomuraea</taxon>
    </lineage>
</organism>
<dbReference type="Pfam" id="PF00067">
    <property type="entry name" value="p450"/>
    <property type="match status" value="1"/>
</dbReference>
<dbReference type="InterPro" id="IPR002397">
    <property type="entry name" value="Cyt_P450_B"/>
</dbReference>
<dbReference type="EMBL" id="FOHX01000019">
    <property type="protein sequence ID" value="SEU41311.1"/>
    <property type="molecule type" value="Genomic_DNA"/>
</dbReference>
<dbReference type="SUPFAM" id="SSF48264">
    <property type="entry name" value="Cytochrome P450"/>
    <property type="match status" value="1"/>
</dbReference>
<proteinExistence type="inferred from homology"/>
<dbReference type="PROSITE" id="PS00086">
    <property type="entry name" value="CYTOCHROME_P450"/>
    <property type="match status" value="1"/>
</dbReference>
<keyword evidence="2" id="KW-0408">Iron</keyword>
<protein>
    <submittedName>
        <fullName evidence="4">Cytochrome P450</fullName>
    </submittedName>
</protein>
<name>A0A1I0LL07_9ACTN</name>
<dbReference type="PANTHER" id="PTHR46696:SF4">
    <property type="entry name" value="BIOTIN BIOSYNTHESIS CYTOCHROME P450"/>
    <property type="match status" value="1"/>
</dbReference>
<comment type="similarity">
    <text evidence="1 2">Belongs to the cytochrome P450 family.</text>
</comment>
<dbReference type="Proteomes" id="UP000199361">
    <property type="component" value="Unassembled WGS sequence"/>
</dbReference>
<dbReference type="PRINTS" id="PR00385">
    <property type="entry name" value="P450"/>
</dbReference>
<sequence>MRSERAGRKGRGMTAHRSDMAAATDAEAVRVFLPSTYENSVPYDLFARLREETPVRWIPEPAVGPWREGPGFWAVFRHADVKHVLRTPEDFSSHLGATQIRDPDTPSDLAFVQDMMLNMDPPDHSRLRRIVAAAFTPRAVRTLEQAIAERAAALFARGTCDFVEVAADLPVWTLAHVMGVPARDRRLLYDWASRVIGYQDADHAGLSTADVASLTPMGRRAVASRPEPRPGVNPRSRAALADMFGYAHALATTPVDDGSVMSAMRRGGLTESEFENMFFLFAVAGNETLRNGIPGGLLTLLEHPAELARLRADPFLLESAVEELLRFWPPVIHFRRTATRDLTLGGHHVHAGQKVVVYHASANRDPSVFPNADRLDLARAPNDHVSFGFGPHVCLGAHLARVQFRATLRELLRWDVELAGEPRRLTSNFQNGLKRLPVRLTARPLQGPSGSGPPPGEGRAASSTGRTG</sequence>
<dbReference type="GO" id="GO:0036199">
    <property type="term" value="F:cholest-4-en-3-one 26-monooxygenase activity"/>
    <property type="evidence" value="ECO:0007669"/>
    <property type="project" value="TreeGrafter"/>
</dbReference>
<dbReference type="PRINTS" id="PR00359">
    <property type="entry name" value="BP450"/>
</dbReference>
<keyword evidence="2" id="KW-0479">Metal-binding</keyword>
<dbReference type="STRING" id="568860.SAMN05421811_11923"/>
<dbReference type="CDD" id="cd11033">
    <property type="entry name" value="CYP142-like"/>
    <property type="match status" value="1"/>
</dbReference>
<feature type="region of interest" description="Disordered" evidence="3">
    <location>
        <begin position="442"/>
        <end position="468"/>
    </location>
</feature>
<dbReference type="InterPro" id="IPR001128">
    <property type="entry name" value="Cyt_P450"/>
</dbReference>
<keyword evidence="2" id="KW-0349">Heme</keyword>
<keyword evidence="5" id="KW-1185">Reference proteome</keyword>
<evidence type="ECO:0000256" key="1">
    <source>
        <dbReference type="ARBA" id="ARBA00010617"/>
    </source>
</evidence>
<dbReference type="PANTHER" id="PTHR46696">
    <property type="entry name" value="P450, PUTATIVE (EUROFUNG)-RELATED"/>
    <property type="match status" value="1"/>
</dbReference>
<dbReference type="InterPro" id="IPR036396">
    <property type="entry name" value="Cyt_P450_sf"/>
</dbReference>
<dbReference type="AlphaFoldDB" id="A0A1I0LL07"/>
<evidence type="ECO:0000256" key="3">
    <source>
        <dbReference type="SAM" id="MobiDB-lite"/>
    </source>
</evidence>
<accession>A0A1I0LL07</accession>